<protein>
    <submittedName>
        <fullName evidence="1">Uncharacterized protein</fullName>
    </submittedName>
</protein>
<accession>A0ACC0BFI1</accession>
<evidence type="ECO:0000313" key="1">
    <source>
        <dbReference type="EMBL" id="KAI5671373.1"/>
    </source>
</evidence>
<organism evidence="1 2">
    <name type="scientific">Catharanthus roseus</name>
    <name type="common">Madagascar periwinkle</name>
    <name type="synonym">Vinca rosea</name>
    <dbReference type="NCBI Taxonomy" id="4058"/>
    <lineage>
        <taxon>Eukaryota</taxon>
        <taxon>Viridiplantae</taxon>
        <taxon>Streptophyta</taxon>
        <taxon>Embryophyta</taxon>
        <taxon>Tracheophyta</taxon>
        <taxon>Spermatophyta</taxon>
        <taxon>Magnoliopsida</taxon>
        <taxon>eudicotyledons</taxon>
        <taxon>Gunneridae</taxon>
        <taxon>Pentapetalae</taxon>
        <taxon>asterids</taxon>
        <taxon>lamiids</taxon>
        <taxon>Gentianales</taxon>
        <taxon>Apocynaceae</taxon>
        <taxon>Rauvolfioideae</taxon>
        <taxon>Vinceae</taxon>
        <taxon>Catharanthinae</taxon>
        <taxon>Catharanthus</taxon>
    </lineage>
</organism>
<name>A0ACC0BFI1_CATRO</name>
<evidence type="ECO:0000313" key="2">
    <source>
        <dbReference type="Proteomes" id="UP001060085"/>
    </source>
</evidence>
<keyword evidence="2" id="KW-1185">Reference proteome</keyword>
<dbReference type="Proteomes" id="UP001060085">
    <property type="component" value="Linkage Group LG03"/>
</dbReference>
<gene>
    <name evidence="1" type="ORF">M9H77_11737</name>
</gene>
<sequence length="381" mass="43344">MVVRPQNTYHQQTMFQGNWRGYNGYPNQNNLGWRNQPGIVWNDNNQRRQQPHPGFQNRSLDQNPLSSSPSLEDLISKYVNSANKVVKSMEEEFIKDDPLLIALQQDFQNKVDSEEKPTADGRLYLTVGSRSPGVGLCSLLFFVLLTSLCRPQFVELMVRIDFWPFLANLNFHGANDKVLKSSILLVQFVFLDGKRWITMGVFDKCPPEVKTMKGNKNGQKQIENGAIGKNLVTYNARHLPWTVCLALLPTAGSRASAGMVLWPFYLSSVVGWPTIGGMTLNCGVNYLKDLKEMNAKVRSKKEQQLHIPSLEVVKLKSMEPSMVDELSRAKELSQEKVKIEESVETNVEEEISNKDTCDIMNEKSIERKESIESKENERVEE</sequence>
<proteinExistence type="predicted"/>
<comment type="caution">
    <text evidence="1">The sequence shown here is derived from an EMBL/GenBank/DDBJ whole genome shotgun (WGS) entry which is preliminary data.</text>
</comment>
<reference evidence="2" key="1">
    <citation type="journal article" date="2023" name="Nat. Plants">
        <title>Single-cell RNA sequencing provides a high-resolution roadmap for understanding the multicellular compartmentation of specialized metabolism.</title>
        <authorList>
            <person name="Sun S."/>
            <person name="Shen X."/>
            <person name="Li Y."/>
            <person name="Li Y."/>
            <person name="Wang S."/>
            <person name="Li R."/>
            <person name="Zhang H."/>
            <person name="Shen G."/>
            <person name="Guo B."/>
            <person name="Wei J."/>
            <person name="Xu J."/>
            <person name="St-Pierre B."/>
            <person name="Chen S."/>
            <person name="Sun C."/>
        </authorList>
    </citation>
    <scope>NUCLEOTIDE SEQUENCE [LARGE SCALE GENOMIC DNA]</scope>
</reference>
<dbReference type="EMBL" id="CM044703">
    <property type="protein sequence ID" value="KAI5671373.1"/>
    <property type="molecule type" value="Genomic_DNA"/>
</dbReference>